<keyword evidence="5" id="KW-0547">Nucleotide-binding</keyword>
<dbReference type="Pfam" id="PF02518">
    <property type="entry name" value="HATPase_c"/>
    <property type="match status" value="1"/>
</dbReference>
<dbReference type="InterPro" id="IPR055558">
    <property type="entry name" value="DUF7134"/>
</dbReference>
<dbReference type="AlphaFoldDB" id="A0A8T4ISP6"/>
<dbReference type="Pfam" id="PF23539">
    <property type="entry name" value="DUF7134"/>
    <property type="match status" value="1"/>
</dbReference>
<comment type="catalytic activity">
    <reaction evidence="1">
        <text>ATP + protein L-histidine = ADP + protein N-phospho-L-histidine.</text>
        <dbReference type="EC" id="2.7.13.3"/>
    </reaction>
</comment>
<dbReference type="InterPro" id="IPR003594">
    <property type="entry name" value="HATPase_dom"/>
</dbReference>
<dbReference type="Gene3D" id="1.20.5.1930">
    <property type="match status" value="1"/>
</dbReference>
<keyword evidence="9" id="KW-0472">Membrane</keyword>
<evidence type="ECO:0000256" key="5">
    <source>
        <dbReference type="ARBA" id="ARBA00022741"/>
    </source>
</evidence>
<feature type="transmembrane region" description="Helical" evidence="9">
    <location>
        <begin position="85"/>
        <end position="101"/>
    </location>
</feature>
<name>A0A8T4ISP6_9ACTN</name>
<evidence type="ECO:0000259" key="11">
    <source>
        <dbReference type="Pfam" id="PF07730"/>
    </source>
</evidence>
<organism evidence="13 14">
    <name type="scientific">Streptomyces daliensis</name>
    <dbReference type="NCBI Taxonomy" id="299421"/>
    <lineage>
        <taxon>Bacteria</taxon>
        <taxon>Bacillati</taxon>
        <taxon>Actinomycetota</taxon>
        <taxon>Actinomycetes</taxon>
        <taxon>Kitasatosporales</taxon>
        <taxon>Streptomycetaceae</taxon>
        <taxon>Streptomyces</taxon>
    </lineage>
</organism>
<dbReference type="EC" id="2.7.13.3" evidence="2"/>
<evidence type="ECO:0000256" key="7">
    <source>
        <dbReference type="ARBA" id="ARBA00022840"/>
    </source>
</evidence>
<sequence>MNEFEGRWPGWGADAGLVVLTFLPPLLSQPYVDTSAPAWASLMMYEALGMVVLLLRRRLPAAAFVACFAALLGALVGSAGAGAKLSPLVFLPLAVLLYNLGSRCASWRRTGSAVLGAIVLGVAGLWLNRLTTDSGDFQGGLDVLAALAPMPLAWAMGFAARTRQTLLASAEQRAADARRAQALEAAQATQRERARIAGEMHDVVAHSLTLLVVHAETLRARGSELPDWARAQVDGLAAAGRQSGGELRDLLRMLRDPADAAPLQPVPGLGELEALLESHRAAGGVAELTMDSALESVPGAVQLAGYRVVQEALVNARRHAPGAPVRVSVDGVVGELRCEVVNGPGTRRGTAGAGIGLGLISMEERVGAVGGELTAGPTGEGGFRVVATLPLESAGV</sequence>
<dbReference type="PANTHER" id="PTHR24421">
    <property type="entry name" value="NITRATE/NITRITE SENSOR PROTEIN NARX-RELATED"/>
    <property type="match status" value="1"/>
</dbReference>
<dbReference type="Proteomes" id="UP000675554">
    <property type="component" value="Unassembled WGS sequence"/>
</dbReference>
<dbReference type="GO" id="GO:0005524">
    <property type="term" value="F:ATP binding"/>
    <property type="evidence" value="ECO:0007669"/>
    <property type="project" value="UniProtKB-KW"/>
</dbReference>
<keyword evidence="3" id="KW-0597">Phosphoprotein</keyword>
<proteinExistence type="predicted"/>
<keyword evidence="7" id="KW-0067">ATP-binding</keyword>
<dbReference type="GO" id="GO:0016020">
    <property type="term" value="C:membrane"/>
    <property type="evidence" value="ECO:0007669"/>
    <property type="project" value="InterPro"/>
</dbReference>
<evidence type="ECO:0000256" key="8">
    <source>
        <dbReference type="ARBA" id="ARBA00023012"/>
    </source>
</evidence>
<dbReference type="Gene3D" id="3.30.565.10">
    <property type="entry name" value="Histidine kinase-like ATPase, C-terminal domain"/>
    <property type="match status" value="1"/>
</dbReference>
<comment type="caution">
    <text evidence="13">The sequence shown here is derived from an EMBL/GenBank/DDBJ whole genome shotgun (WGS) entry which is preliminary data.</text>
</comment>
<dbReference type="SUPFAM" id="SSF55874">
    <property type="entry name" value="ATPase domain of HSP90 chaperone/DNA topoisomerase II/histidine kinase"/>
    <property type="match status" value="1"/>
</dbReference>
<evidence type="ECO:0000259" key="10">
    <source>
        <dbReference type="Pfam" id="PF02518"/>
    </source>
</evidence>
<feature type="domain" description="Histidine kinase/HSP90-like ATPase" evidence="10">
    <location>
        <begin position="306"/>
        <end position="392"/>
    </location>
</feature>
<feature type="transmembrane region" description="Helical" evidence="9">
    <location>
        <begin position="143"/>
        <end position="160"/>
    </location>
</feature>
<evidence type="ECO:0000256" key="3">
    <source>
        <dbReference type="ARBA" id="ARBA00022553"/>
    </source>
</evidence>
<dbReference type="EMBL" id="JAGSMN010000140">
    <property type="protein sequence ID" value="MBR7672827.1"/>
    <property type="molecule type" value="Genomic_DNA"/>
</dbReference>
<dbReference type="CDD" id="cd16917">
    <property type="entry name" value="HATPase_UhpB-NarQ-NarX-like"/>
    <property type="match status" value="1"/>
</dbReference>
<evidence type="ECO:0000313" key="13">
    <source>
        <dbReference type="EMBL" id="MBR7672827.1"/>
    </source>
</evidence>
<keyword evidence="14" id="KW-1185">Reference proteome</keyword>
<reference evidence="13" key="1">
    <citation type="submission" date="2021-04" db="EMBL/GenBank/DDBJ databases">
        <title>Sequencing of actinobacteria type strains.</title>
        <authorList>
            <person name="Nguyen G.-S."/>
            <person name="Wentzel A."/>
        </authorList>
    </citation>
    <scope>NUCLEOTIDE SEQUENCE</scope>
    <source>
        <strain evidence="13">DSM 42095</strain>
    </source>
</reference>
<evidence type="ECO:0000256" key="4">
    <source>
        <dbReference type="ARBA" id="ARBA00022679"/>
    </source>
</evidence>
<feature type="domain" description="DUF7134" evidence="12">
    <location>
        <begin position="12"/>
        <end position="164"/>
    </location>
</feature>
<evidence type="ECO:0000256" key="2">
    <source>
        <dbReference type="ARBA" id="ARBA00012438"/>
    </source>
</evidence>
<keyword evidence="9" id="KW-1133">Transmembrane helix</keyword>
<keyword evidence="9" id="KW-0812">Transmembrane</keyword>
<keyword evidence="8" id="KW-0902">Two-component regulatory system</keyword>
<evidence type="ECO:0000256" key="1">
    <source>
        <dbReference type="ARBA" id="ARBA00000085"/>
    </source>
</evidence>
<dbReference type="GO" id="GO:0000155">
    <property type="term" value="F:phosphorelay sensor kinase activity"/>
    <property type="evidence" value="ECO:0007669"/>
    <property type="project" value="InterPro"/>
</dbReference>
<evidence type="ECO:0000259" key="12">
    <source>
        <dbReference type="Pfam" id="PF23539"/>
    </source>
</evidence>
<gene>
    <name evidence="13" type="ORF">KDA82_07315</name>
</gene>
<keyword evidence="6 13" id="KW-0418">Kinase</keyword>
<feature type="transmembrane region" description="Helical" evidence="9">
    <location>
        <begin position="62"/>
        <end position="79"/>
    </location>
</feature>
<feature type="transmembrane region" description="Helical" evidence="9">
    <location>
        <begin position="113"/>
        <end position="131"/>
    </location>
</feature>
<dbReference type="PANTHER" id="PTHR24421:SF10">
    <property type="entry name" value="NITRATE_NITRITE SENSOR PROTEIN NARQ"/>
    <property type="match status" value="1"/>
</dbReference>
<evidence type="ECO:0000313" key="14">
    <source>
        <dbReference type="Proteomes" id="UP000675554"/>
    </source>
</evidence>
<dbReference type="InterPro" id="IPR050482">
    <property type="entry name" value="Sensor_HK_TwoCompSys"/>
</dbReference>
<accession>A0A8T4ISP6</accession>
<evidence type="ECO:0000256" key="9">
    <source>
        <dbReference type="SAM" id="Phobius"/>
    </source>
</evidence>
<keyword evidence="4" id="KW-0808">Transferase</keyword>
<evidence type="ECO:0000256" key="6">
    <source>
        <dbReference type="ARBA" id="ARBA00022777"/>
    </source>
</evidence>
<feature type="transmembrane region" description="Helical" evidence="9">
    <location>
        <begin position="38"/>
        <end position="55"/>
    </location>
</feature>
<feature type="domain" description="Signal transduction histidine kinase subgroup 3 dimerisation and phosphoacceptor" evidence="11">
    <location>
        <begin position="192"/>
        <end position="258"/>
    </location>
</feature>
<dbReference type="GO" id="GO:0046983">
    <property type="term" value="F:protein dimerization activity"/>
    <property type="evidence" value="ECO:0007669"/>
    <property type="project" value="InterPro"/>
</dbReference>
<dbReference type="InterPro" id="IPR036890">
    <property type="entry name" value="HATPase_C_sf"/>
</dbReference>
<dbReference type="InterPro" id="IPR011712">
    <property type="entry name" value="Sig_transdc_His_kin_sub3_dim/P"/>
</dbReference>
<protein>
    <recommendedName>
        <fullName evidence="2">histidine kinase</fullName>
        <ecNumber evidence="2">2.7.13.3</ecNumber>
    </recommendedName>
</protein>
<dbReference type="Pfam" id="PF07730">
    <property type="entry name" value="HisKA_3"/>
    <property type="match status" value="1"/>
</dbReference>